<evidence type="ECO:0000313" key="6">
    <source>
        <dbReference type="EMBL" id="QTD98012.1"/>
    </source>
</evidence>
<dbReference type="Pfam" id="PF02909">
    <property type="entry name" value="TetR_C_1"/>
    <property type="match status" value="1"/>
</dbReference>
<dbReference type="InterPro" id="IPR050109">
    <property type="entry name" value="HTH-type_TetR-like_transc_reg"/>
</dbReference>
<feature type="domain" description="HTH tetR-type" evidence="5">
    <location>
        <begin position="5"/>
        <end position="65"/>
    </location>
</feature>
<evidence type="ECO:0000256" key="1">
    <source>
        <dbReference type="ARBA" id="ARBA00023015"/>
    </source>
</evidence>
<keyword evidence="2 4" id="KW-0238">DNA-binding</keyword>
<evidence type="ECO:0000313" key="7">
    <source>
        <dbReference type="Proteomes" id="UP000663908"/>
    </source>
</evidence>
<dbReference type="Gene3D" id="1.10.357.10">
    <property type="entry name" value="Tetracycline Repressor, domain 2"/>
    <property type="match status" value="1"/>
</dbReference>
<dbReference type="PANTHER" id="PTHR30055:SF151">
    <property type="entry name" value="TRANSCRIPTIONAL REGULATORY PROTEIN"/>
    <property type="match status" value="1"/>
</dbReference>
<gene>
    <name evidence="6" type="primary">tetR3</name>
    <name evidence="6" type="ORF">S1361_11690</name>
</gene>
<dbReference type="InterPro" id="IPR001647">
    <property type="entry name" value="HTH_TetR"/>
</dbReference>
<evidence type="ECO:0000256" key="2">
    <source>
        <dbReference type="ARBA" id="ARBA00023125"/>
    </source>
</evidence>
<proteinExistence type="predicted"/>
<protein>
    <submittedName>
        <fullName evidence="6">Tetracycline repressor protein class E</fullName>
    </submittedName>
</protein>
<organism evidence="6 7">
    <name type="scientific">Streptomyces cyanogenus</name>
    <dbReference type="NCBI Taxonomy" id="80860"/>
    <lineage>
        <taxon>Bacteria</taxon>
        <taxon>Bacillati</taxon>
        <taxon>Actinomycetota</taxon>
        <taxon>Actinomycetes</taxon>
        <taxon>Kitasatosporales</taxon>
        <taxon>Streptomycetaceae</taxon>
        <taxon>Streptomyces</taxon>
    </lineage>
</organism>
<reference evidence="6 7" key="1">
    <citation type="submission" date="2021-03" db="EMBL/GenBank/DDBJ databases">
        <title>Complete genome sequence of Streptomyces cyanogenus S136, producer of anticancer angucycline landomycin A.</title>
        <authorList>
            <person name="Hrab P."/>
            <person name="Ruckert C."/>
            <person name="Busche T."/>
            <person name="Ostash I."/>
            <person name="Kalinowski J."/>
            <person name="Fedorenko V."/>
            <person name="Yushchuk O."/>
            <person name="Ostash B."/>
        </authorList>
    </citation>
    <scope>NUCLEOTIDE SEQUENCE [LARGE SCALE GENOMIC DNA]</scope>
    <source>
        <strain evidence="6 7">S136</strain>
    </source>
</reference>
<sequence>MPRDTLTLDTIVRTAVELLDEEGLEGLNMRSLGKRLGVAATAVYWHVQNKDDLVLLVSDAVWREVGLPPLGPADWRGTATAMADGLYAMLVRHPWLIQAISSHLLYGTGKARYDDHLLGVFETAGFTPEEADRAAGAVVTYVLGNALGASATASLTRKVRRAGDDSEERFRATLAQAAEAAAAFPRLRARLDTSAATEYAAAPDGSYAAGLRALLAGLRPEGA</sequence>
<keyword evidence="3" id="KW-0804">Transcription</keyword>
<keyword evidence="1" id="KW-0805">Transcription regulation</keyword>
<name>A0ABX7TMR8_STRCY</name>
<dbReference type="InterPro" id="IPR004111">
    <property type="entry name" value="Repressor_TetR_C"/>
</dbReference>
<dbReference type="Proteomes" id="UP000663908">
    <property type="component" value="Chromosome"/>
</dbReference>
<evidence type="ECO:0000259" key="5">
    <source>
        <dbReference type="PROSITE" id="PS50977"/>
    </source>
</evidence>
<dbReference type="RefSeq" id="WP_208031792.1">
    <property type="nucleotide sequence ID" value="NZ_CP071839.1"/>
</dbReference>
<dbReference type="PRINTS" id="PR00455">
    <property type="entry name" value="HTHTETR"/>
</dbReference>
<evidence type="ECO:0000256" key="4">
    <source>
        <dbReference type="PROSITE-ProRule" id="PRU00335"/>
    </source>
</evidence>
<dbReference type="InterPro" id="IPR036271">
    <property type="entry name" value="Tet_transcr_reg_TetR-rel_C_sf"/>
</dbReference>
<dbReference type="PANTHER" id="PTHR30055">
    <property type="entry name" value="HTH-TYPE TRANSCRIPTIONAL REGULATOR RUTR"/>
    <property type="match status" value="1"/>
</dbReference>
<dbReference type="EMBL" id="CP071839">
    <property type="protein sequence ID" value="QTD98012.1"/>
    <property type="molecule type" value="Genomic_DNA"/>
</dbReference>
<dbReference type="Gene3D" id="1.10.10.60">
    <property type="entry name" value="Homeodomain-like"/>
    <property type="match status" value="1"/>
</dbReference>
<dbReference type="SUPFAM" id="SSF46689">
    <property type="entry name" value="Homeodomain-like"/>
    <property type="match status" value="1"/>
</dbReference>
<dbReference type="SUPFAM" id="SSF48498">
    <property type="entry name" value="Tetracyclin repressor-like, C-terminal domain"/>
    <property type="match status" value="1"/>
</dbReference>
<dbReference type="Pfam" id="PF00440">
    <property type="entry name" value="TetR_N"/>
    <property type="match status" value="1"/>
</dbReference>
<dbReference type="InterPro" id="IPR009057">
    <property type="entry name" value="Homeodomain-like_sf"/>
</dbReference>
<dbReference type="PROSITE" id="PS50977">
    <property type="entry name" value="HTH_TETR_2"/>
    <property type="match status" value="1"/>
</dbReference>
<feature type="DNA-binding region" description="H-T-H motif" evidence="4">
    <location>
        <begin position="28"/>
        <end position="47"/>
    </location>
</feature>
<accession>A0ABX7TMR8</accession>
<keyword evidence="7" id="KW-1185">Reference proteome</keyword>
<evidence type="ECO:0000256" key="3">
    <source>
        <dbReference type="ARBA" id="ARBA00023163"/>
    </source>
</evidence>